<dbReference type="PANTHER" id="PTHR23084:SF263">
    <property type="entry name" value="MORN REPEAT-CONTAINING PROTEIN 1"/>
    <property type="match status" value="1"/>
</dbReference>
<keyword evidence="1" id="KW-0677">Repeat</keyword>
<proteinExistence type="predicted"/>
<evidence type="ECO:0000313" key="3">
    <source>
        <dbReference type="Proteomes" id="UP000234474"/>
    </source>
</evidence>
<evidence type="ECO:0000256" key="1">
    <source>
        <dbReference type="ARBA" id="ARBA00022737"/>
    </source>
</evidence>
<dbReference type="EMBL" id="MSZS01000001">
    <property type="protein sequence ID" value="PKX99488.1"/>
    <property type="molecule type" value="Genomic_DNA"/>
</dbReference>
<dbReference type="Gene3D" id="2.20.110.10">
    <property type="entry name" value="Histone H3 K4-specific methyltransferase SET7/9 N-terminal domain"/>
    <property type="match status" value="2"/>
</dbReference>
<dbReference type="GeneID" id="36533751"/>
<dbReference type="SUPFAM" id="SSF82185">
    <property type="entry name" value="Histone H3 K4-specific methyltransferase SET7/9 N-terminal domain"/>
    <property type="match status" value="2"/>
</dbReference>
<sequence length="201" mass="22523">MTGTHVTGLPWTTSANPGKYTGTAIVKPNGSKVPDGQGKIIYNDGESYYEGQWQNGERWFKGAYSCPDYIYDGEWRHDAPNGRGEKQWKNKGIYIGSFVNGKRDGAGSYTLPDGMTINGIYKSNNLVGKFTKRWPNGDYYTGTWDDRTDTGQGYGRLHKSKGQIYEGDLKDRGIPHGHGKMIYENGKVRRGTWIDGSFQDN</sequence>
<evidence type="ECO:0000313" key="2">
    <source>
        <dbReference type="EMBL" id="PKX99488.1"/>
    </source>
</evidence>
<dbReference type="PANTHER" id="PTHR23084">
    <property type="entry name" value="PHOSPHATIDYLINOSITOL-4-PHOSPHATE 5-KINASE RELATED"/>
    <property type="match status" value="1"/>
</dbReference>
<dbReference type="VEuPathDB" id="FungiDB:P174DRAFT_437949"/>
<dbReference type="OrthoDB" id="294378at2759"/>
<dbReference type="RefSeq" id="XP_024688083.1">
    <property type="nucleotide sequence ID" value="XM_024826426.1"/>
</dbReference>
<comment type="caution">
    <text evidence="2">The sequence shown here is derived from an EMBL/GenBank/DDBJ whole genome shotgun (WGS) entry which is preliminary data.</text>
</comment>
<dbReference type="Proteomes" id="UP000234474">
    <property type="component" value="Unassembled WGS sequence"/>
</dbReference>
<gene>
    <name evidence="2" type="ORF">P174DRAFT_437949</name>
</gene>
<dbReference type="GO" id="GO:0008168">
    <property type="term" value="F:methyltransferase activity"/>
    <property type="evidence" value="ECO:0007669"/>
    <property type="project" value="UniProtKB-KW"/>
</dbReference>
<reference evidence="3" key="1">
    <citation type="journal article" date="2018" name="Proc. Natl. Acad. Sci. U.S.A.">
        <title>Linking secondary metabolites to gene clusters through genome sequencing of six diverse Aspergillus species.</title>
        <authorList>
            <person name="Kaerboelling I."/>
            <person name="Vesth T.C."/>
            <person name="Frisvad J.C."/>
            <person name="Nybo J.L."/>
            <person name="Theobald S."/>
            <person name="Kuo A."/>
            <person name="Bowyer P."/>
            <person name="Matsuda Y."/>
            <person name="Mondo S."/>
            <person name="Lyhne E.K."/>
            <person name="Kogle M.E."/>
            <person name="Clum A."/>
            <person name="Lipzen A."/>
            <person name="Salamov A."/>
            <person name="Ngan C.Y."/>
            <person name="Daum C."/>
            <person name="Chiniquy J."/>
            <person name="Barry K."/>
            <person name="LaButti K."/>
            <person name="Haridas S."/>
            <person name="Simmons B.A."/>
            <person name="Magnuson J.K."/>
            <person name="Mortensen U.H."/>
            <person name="Larsen T.O."/>
            <person name="Grigoriev I.V."/>
            <person name="Baker S.E."/>
            <person name="Andersen M.R."/>
        </authorList>
    </citation>
    <scope>NUCLEOTIDE SEQUENCE [LARGE SCALE GENOMIC DNA]</scope>
    <source>
        <strain evidence="3">IBT 16806</strain>
    </source>
</reference>
<dbReference type="GO" id="GO:0032259">
    <property type="term" value="P:methylation"/>
    <property type="evidence" value="ECO:0007669"/>
    <property type="project" value="UniProtKB-KW"/>
</dbReference>
<dbReference type="STRING" id="1392255.A0A2I1CPF6"/>
<accession>A0A2I1CPF6</accession>
<dbReference type="OMA" id="GHGRFFH"/>
<dbReference type="AlphaFoldDB" id="A0A2I1CPF6"/>
<dbReference type="SMART" id="SM00698">
    <property type="entry name" value="MORN"/>
    <property type="match status" value="4"/>
</dbReference>
<dbReference type="Pfam" id="PF02493">
    <property type="entry name" value="MORN"/>
    <property type="match status" value="5"/>
</dbReference>
<dbReference type="InterPro" id="IPR003409">
    <property type="entry name" value="MORN"/>
</dbReference>
<organism evidence="2 3">
    <name type="scientific">Aspergillus novofumigatus (strain IBT 16806)</name>
    <dbReference type="NCBI Taxonomy" id="1392255"/>
    <lineage>
        <taxon>Eukaryota</taxon>
        <taxon>Fungi</taxon>
        <taxon>Dikarya</taxon>
        <taxon>Ascomycota</taxon>
        <taxon>Pezizomycotina</taxon>
        <taxon>Eurotiomycetes</taxon>
        <taxon>Eurotiomycetidae</taxon>
        <taxon>Eurotiales</taxon>
        <taxon>Aspergillaceae</taxon>
        <taxon>Aspergillus</taxon>
        <taxon>Aspergillus subgen. Fumigati</taxon>
    </lineage>
</organism>
<keyword evidence="2" id="KW-0808">Transferase</keyword>
<protein>
    <submittedName>
        <fullName evidence="2">Histone H3 K4-specific methyltransferase SET7/9 N-terminal domain-containing protein</fullName>
    </submittedName>
</protein>
<keyword evidence="2" id="KW-0489">Methyltransferase</keyword>
<keyword evidence="3" id="KW-1185">Reference proteome</keyword>
<name>A0A2I1CPF6_ASPN1</name>